<dbReference type="PANTHER" id="PTHR13932">
    <property type="entry name" value="COPROPORPHYRINIGEN III OXIDASE"/>
    <property type="match status" value="1"/>
</dbReference>
<dbReference type="OrthoDB" id="9808022at2"/>
<comment type="function">
    <text evidence="10">Probably acts as a heme chaperone, transferring heme to an unknown acceptor. Binds one molecule of heme per monomer, possibly covalently. Binds 1 [4Fe-4S] cluster. The cluster is coordinated with 3 cysteines and an exchangeable S-adenosyl-L-methionine.</text>
</comment>
<keyword evidence="4 10" id="KW-0349">Heme</keyword>
<keyword evidence="6 10" id="KW-0479">Metal-binding</keyword>
<dbReference type="GO" id="GO:0005737">
    <property type="term" value="C:cytoplasm"/>
    <property type="evidence" value="ECO:0007669"/>
    <property type="project" value="UniProtKB-SubCell"/>
</dbReference>
<dbReference type="SFLD" id="SFLDG01082">
    <property type="entry name" value="B12-binding_domain_containing"/>
    <property type="match status" value="1"/>
</dbReference>
<dbReference type="GO" id="GO:0006779">
    <property type="term" value="P:porphyrin-containing compound biosynthetic process"/>
    <property type="evidence" value="ECO:0007669"/>
    <property type="project" value="InterPro"/>
</dbReference>
<name>A0A5C0UH87_9PROT</name>
<evidence type="ECO:0000256" key="6">
    <source>
        <dbReference type="ARBA" id="ARBA00022723"/>
    </source>
</evidence>
<keyword evidence="5 10" id="KW-0949">S-adenosyl-L-methionine</keyword>
<gene>
    <name evidence="12" type="primary">hemW</name>
    <name evidence="12" type="ORF">FZC36_01340</name>
</gene>
<proteinExistence type="inferred from homology"/>
<comment type="subcellular location">
    <subcellularLocation>
        <location evidence="10">Cytoplasm</location>
    </subcellularLocation>
</comment>
<evidence type="ECO:0000256" key="1">
    <source>
        <dbReference type="ARBA" id="ARBA00001966"/>
    </source>
</evidence>
<dbReference type="InterPro" id="IPR006638">
    <property type="entry name" value="Elp3/MiaA/NifB-like_rSAM"/>
</dbReference>
<dbReference type="EMBL" id="CP043314">
    <property type="protein sequence ID" value="QEK39077.1"/>
    <property type="molecule type" value="Genomic_DNA"/>
</dbReference>
<keyword evidence="9 10" id="KW-0143">Chaperone</keyword>
<comment type="similarity">
    <text evidence="2">Belongs to the anaerobic coproporphyrinogen-III oxidase family. HemW subfamily.</text>
</comment>
<protein>
    <recommendedName>
        <fullName evidence="3 10">Heme chaperone HemW</fullName>
    </recommendedName>
</protein>
<evidence type="ECO:0000256" key="2">
    <source>
        <dbReference type="ARBA" id="ARBA00006100"/>
    </source>
</evidence>
<reference evidence="12 13" key="1">
    <citation type="submission" date="2019-08" db="EMBL/GenBank/DDBJ databases">
        <title>Highly reduced genomes of protist endosymbionts show evolutionary convergence.</title>
        <authorList>
            <person name="George E."/>
            <person name="Husnik F."/>
            <person name="Tashyreva D."/>
            <person name="Prokopchuk G."/>
            <person name="Horak A."/>
            <person name="Kwong W.K."/>
            <person name="Lukes J."/>
            <person name="Keeling P.J."/>
        </authorList>
    </citation>
    <scope>NUCLEOTIDE SEQUENCE [LARGE SCALE GENOMIC DNA]</scope>
    <source>
        <strain evidence="12">1604HC</strain>
    </source>
</reference>
<dbReference type="CDD" id="cd01335">
    <property type="entry name" value="Radical_SAM"/>
    <property type="match status" value="1"/>
</dbReference>
<evidence type="ECO:0000259" key="11">
    <source>
        <dbReference type="PROSITE" id="PS51918"/>
    </source>
</evidence>
<dbReference type="PANTHER" id="PTHR13932:SF5">
    <property type="entry name" value="RADICAL S-ADENOSYL METHIONINE DOMAIN-CONTAINING PROTEIN 1, MITOCHONDRIAL"/>
    <property type="match status" value="1"/>
</dbReference>
<dbReference type="Pfam" id="PF04055">
    <property type="entry name" value="Radical_SAM"/>
    <property type="match status" value="1"/>
</dbReference>
<dbReference type="PROSITE" id="PS51918">
    <property type="entry name" value="RADICAL_SAM"/>
    <property type="match status" value="1"/>
</dbReference>
<accession>A0A5C0UH87</accession>
<dbReference type="SUPFAM" id="SSF102114">
    <property type="entry name" value="Radical SAM enzymes"/>
    <property type="match status" value="2"/>
</dbReference>
<evidence type="ECO:0000256" key="9">
    <source>
        <dbReference type="ARBA" id="ARBA00023186"/>
    </source>
</evidence>
<keyword evidence="8 10" id="KW-0411">Iron-sulfur</keyword>
<dbReference type="KEGG" id="nabu:FZC36_01340"/>
<dbReference type="NCBIfam" id="TIGR00539">
    <property type="entry name" value="hemN_rel"/>
    <property type="match status" value="1"/>
</dbReference>
<keyword evidence="10" id="KW-0004">4Fe-4S</keyword>
<dbReference type="Pfam" id="PF06969">
    <property type="entry name" value="HemN_C"/>
    <property type="match status" value="1"/>
</dbReference>
<feature type="domain" description="Radical SAM core" evidence="11">
    <location>
        <begin position="11"/>
        <end position="246"/>
    </location>
</feature>
<dbReference type="InterPro" id="IPR034505">
    <property type="entry name" value="Coproporphyrinogen-III_oxidase"/>
</dbReference>
<sequence length="460" mass="53753">MPELDSIIDKKKLRKGVYLYIHWPFCRKKCSYCDLNSHVRDSVDQEVWIEAILSEINYWKENLPYDFVQTIFFGGGTPSLIKPKYIRKIINHIKSLWEYPDYLEITLETNPSHLETNSLKEFRDSGINRISFGVQSLNDEILESINRTHSGQEALDHIKEGLQIFNNISVDVMYGLPNQSIEVLEDTLERLISTGIHHISIYELTVQKGTLLHFQIKENHLTLPDDDKVFMFYKKIMQICKKHGFEKYEISNFAKKLVVKVCDQKVVLENNDVDRICEIDSEITKSENYNKDIKDKLFSKDKFLENINSFSGSSNESNKSFCDYRCKHNLAYWTSKPFLGIGPGACSRVEIDGKLYGLENSKIPEEWILNVQEKGSSLVDKEHINFEKDFLENIMMGLRNVDGIDLDELENRFKSKYESLFNKEKLQQLINSKYLIIFDKRMKLTESGLMRYNAVCKYLT</sequence>
<dbReference type="InterPro" id="IPR004559">
    <property type="entry name" value="HemW-like"/>
</dbReference>
<dbReference type="SMART" id="SM00729">
    <property type="entry name" value="Elp3"/>
    <property type="match status" value="1"/>
</dbReference>
<evidence type="ECO:0000256" key="7">
    <source>
        <dbReference type="ARBA" id="ARBA00023004"/>
    </source>
</evidence>
<evidence type="ECO:0000313" key="12">
    <source>
        <dbReference type="EMBL" id="QEK39077.1"/>
    </source>
</evidence>
<organism evidence="12 13">
    <name type="scientific">Candidatus Nesciobacter abundans</name>
    <dbReference type="NCBI Taxonomy" id="2601668"/>
    <lineage>
        <taxon>Bacteria</taxon>
        <taxon>Pseudomonadati</taxon>
        <taxon>Pseudomonadota</taxon>
        <taxon>Alphaproteobacteria</taxon>
        <taxon>Holosporales</taxon>
        <taxon>Holosporaceae</taxon>
        <taxon>Candidatus Nesciobacter</taxon>
    </lineage>
</organism>
<evidence type="ECO:0000256" key="5">
    <source>
        <dbReference type="ARBA" id="ARBA00022691"/>
    </source>
</evidence>
<evidence type="ECO:0000256" key="4">
    <source>
        <dbReference type="ARBA" id="ARBA00022617"/>
    </source>
</evidence>
<dbReference type="RefSeq" id="WP_148972200.1">
    <property type="nucleotide sequence ID" value="NZ_CP043314.1"/>
</dbReference>
<evidence type="ECO:0000313" key="13">
    <source>
        <dbReference type="Proteomes" id="UP000324924"/>
    </source>
</evidence>
<dbReference type="Proteomes" id="UP000324924">
    <property type="component" value="Chromosome"/>
</dbReference>
<dbReference type="GO" id="GO:0046872">
    <property type="term" value="F:metal ion binding"/>
    <property type="evidence" value="ECO:0007669"/>
    <property type="project" value="UniProtKB-UniRule"/>
</dbReference>
<dbReference type="GO" id="GO:0004109">
    <property type="term" value="F:coproporphyrinogen oxidase activity"/>
    <property type="evidence" value="ECO:0007669"/>
    <property type="project" value="InterPro"/>
</dbReference>
<evidence type="ECO:0000256" key="10">
    <source>
        <dbReference type="RuleBase" id="RU364116"/>
    </source>
</evidence>
<dbReference type="AlphaFoldDB" id="A0A5C0UH87"/>
<dbReference type="InterPro" id="IPR058240">
    <property type="entry name" value="rSAM_sf"/>
</dbReference>
<dbReference type="GO" id="GO:0051539">
    <property type="term" value="F:4 iron, 4 sulfur cluster binding"/>
    <property type="evidence" value="ECO:0007669"/>
    <property type="project" value="UniProtKB-UniRule"/>
</dbReference>
<evidence type="ECO:0000256" key="3">
    <source>
        <dbReference type="ARBA" id="ARBA00017228"/>
    </source>
</evidence>
<dbReference type="InterPro" id="IPR013785">
    <property type="entry name" value="Aldolase_TIM"/>
</dbReference>
<keyword evidence="10" id="KW-0963">Cytoplasm</keyword>
<dbReference type="InterPro" id="IPR007197">
    <property type="entry name" value="rSAM"/>
</dbReference>
<comment type="cofactor">
    <cofactor evidence="1">
        <name>[4Fe-4S] cluster</name>
        <dbReference type="ChEBI" id="CHEBI:49883"/>
    </cofactor>
</comment>
<keyword evidence="7 10" id="KW-0408">Iron</keyword>
<dbReference type="Gene3D" id="3.20.20.70">
    <property type="entry name" value="Aldolase class I"/>
    <property type="match status" value="1"/>
</dbReference>
<keyword evidence="13" id="KW-1185">Reference proteome</keyword>
<dbReference type="SFLD" id="SFLDG01065">
    <property type="entry name" value="anaerobic_coproporphyrinogen-I"/>
    <property type="match status" value="1"/>
</dbReference>
<dbReference type="InterPro" id="IPR010723">
    <property type="entry name" value="HemN_C"/>
</dbReference>
<evidence type="ECO:0000256" key="8">
    <source>
        <dbReference type="ARBA" id="ARBA00023014"/>
    </source>
</evidence>
<dbReference type="SFLD" id="SFLDS00029">
    <property type="entry name" value="Radical_SAM"/>
    <property type="match status" value="1"/>
</dbReference>